<protein>
    <recommendedName>
        <fullName evidence="4">Short-chain dehydrogenase</fullName>
    </recommendedName>
</protein>
<sequence length="237" mass="26930">MKKVVLTGGSAGIGKEINLFLLREDYEVLFTYRNSEESTKEITGEFPNAKAFQIDFADPLQIDDFLKKIQDFKPNILINNFYSGTFIDTYFHKTDSDKFLTDFQTNVIPTLQITQECIRIFRKEKFGRIINILSSSLKFPAMGTSVYNSNKAYLLQMSKHWAMENVKFGVTSNSVSPAFTVTDFHKNMDERQMEAIVASYPLKNNLEGKDIAKFIGLCINGGPHFNGNHIFLDASNS</sequence>
<keyword evidence="3" id="KW-1185">Reference proteome</keyword>
<dbReference type="SUPFAM" id="SSF51735">
    <property type="entry name" value="NAD(P)-binding Rossmann-fold domains"/>
    <property type="match status" value="1"/>
</dbReference>
<dbReference type="STRING" id="266749.SAMN05421876_102329"/>
<dbReference type="OrthoDB" id="1235794at2"/>
<dbReference type="PRINTS" id="PR00081">
    <property type="entry name" value="GDHRDH"/>
</dbReference>
<dbReference type="RefSeq" id="WP_039349621.1">
    <property type="nucleotide sequence ID" value="NZ_FOLA01000002.1"/>
</dbReference>
<organism evidence="2 3">
    <name type="scientific">Kaistella jeonii</name>
    <dbReference type="NCBI Taxonomy" id="266749"/>
    <lineage>
        <taxon>Bacteria</taxon>
        <taxon>Pseudomonadati</taxon>
        <taxon>Bacteroidota</taxon>
        <taxon>Flavobacteriia</taxon>
        <taxon>Flavobacteriales</taxon>
        <taxon>Weeksellaceae</taxon>
        <taxon>Chryseobacterium group</taxon>
        <taxon>Kaistella</taxon>
    </lineage>
</organism>
<name>A0A0C1FPY5_9FLAO</name>
<dbReference type="InterPro" id="IPR036291">
    <property type="entry name" value="NAD(P)-bd_dom_sf"/>
</dbReference>
<dbReference type="InterPro" id="IPR050259">
    <property type="entry name" value="SDR"/>
</dbReference>
<reference evidence="2 3" key="1">
    <citation type="submission" date="2014-10" db="EMBL/GenBank/DDBJ databases">
        <title>Kaistella jeonii genome.</title>
        <authorList>
            <person name="Clayton J.T."/>
            <person name="Newman J.D."/>
        </authorList>
    </citation>
    <scope>NUCLEOTIDE SEQUENCE [LARGE SCALE GENOMIC DNA]</scope>
    <source>
        <strain evidence="2 3">DSM 17048</strain>
    </source>
</reference>
<evidence type="ECO:0008006" key="4">
    <source>
        <dbReference type="Google" id="ProtNLM"/>
    </source>
</evidence>
<dbReference type="EMBL" id="JSYL01000002">
    <property type="protein sequence ID" value="KIA89934.1"/>
    <property type="molecule type" value="Genomic_DNA"/>
</dbReference>
<dbReference type="AlphaFoldDB" id="A0A0C1FPY5"/>
<dbReference type="Pfam" id="PF00106">
    <property type="entry name" value="adh_short"/>
    <property type="match status" value="1"/>
</dbReference>
<proteinExistence type="inferred from homology"/>
<evidence type="ECO:0000256" key="1">
    <source>
        <dbReference type="ARBA" id="ARBA00006484"/>
    </source>
</evidence>
<comment type="caution">
    <text evidence="2">The sequence shown here is derived from an EMBL/GenBank/DDBJ whole genome shotgun (WGS) entry which is preliminary data.</text>
</comment>
<evidence type="ECO:0000313" key="3">
    <source>
        <dbReference type="Proteomes" id="UP000031473"/>
    </source>
</evidence>
<dbReference type="PANTHER" id="PTHR42879:SF2">
    <property type="entry name" value="3-OXOACYL-[ACYL-CARRIER-PROTEIN] REDUCTASE FABG"/>
    <property type="match status" value="1"/>
</dbReference>
<evidence type="ECO:0000313" key="2">
    <source>
        <dbReference type="EMBL" id="KIA89934.1"/>
    </source>
</evidence>
<dbReference type="PANTHER" id="PTHR42879">
    <property type="entry name" value="3-OXOACYL-(ACYL-CARRIER-PROTEIN) REDUCTASE"/>
    <property type="match status" value="1"/>
</dbReference>
<gene>
    <name evidence="2" type="ORF">OA86_04840</name>
</gene>
<accession>A0A0C1FPY5</accession>
<dbReference type="Proteomes" id="UP000031473">
    <property type="component" value="Unassembled WGS sequence"/>
</dbReference>
<comment type="similarity">
    <text evidence="1">Belongs to the short-chain dehydrogenases/reductases (SDR) family.</text>
</comment>
<dbReference type="Gene3D" id="3.40.50.720">
    <property type="entry name" value="NAD(P)-binding Rossmann-like Domain"/>
    <property type="match status" value="1"/>
</dbReference>
<dbReference type="InterPro" id="IPR002347">
    <property type="entry name" value="SDR_fam"/>
</dbReference>
<dbReference type="CDD" id="cd05233">
    <property type="entry name" value="SDR_c"/>
    <property type="match status" value="1"/>
</dbReference>